<evidence type="ECO:0000256" key="1">
    <source>
        <dbReference type="SAM" id="Phobius"/>
    </source>
</evidence>
<reference evidence="2 3" key="1">
    <citation type="journal article" date="2015" name="Nature">
        <title>rRNA introns, odd ribosomes, and small enigmatic genomes across a large radiation of phyla.</title>
        <authorList>
            <person name="Brown C.T."/>
            <person name="Hug L.A."/>
            <person name="Thomas B.C."/>
            <person name="Sharon I."/>
            <person name="Castelle C.J."/>
            <person name="Singh A."/>
            <person name="Wilkins M.J."/>
            <person name="Williams K.H."/>
            <person name="Banfield J.F."/>
        </authorList>
    </citation>
    <scope>NUCLEOTIDE SEQUENCE [LARGE SCALE GENOMIC DNA]</scope>
</reference>
<evidence type="ECO:0000313" key="2">
    <source>
        <dbReference type="EMBL" id="KKT59724.1"/>
    </source>
</evidence>
<organism evidence="2 3">
    <name type="scientific">Candidatus Giovannonibacteria bacterium GW2011_GWA1_44_25</name>
    <dbReference type="NCBI Taxonomy" id="1618645"/>
    <lineage>
        <taxon>Bacteria</taxon>
        <taxon>Candidatus Giovannoniibacteriota</taxon>
    </lineage>
</organism>
<dbReference type="AlphaFoldDB" id="A0A0G1LIV3"/>
<evidence type="ECO:0000313" key="3">
    <source>
        <dbReference type="Proteomes" id="UP000034087"/>
    </source>
</evidence>
<comment type="caution">
    <text evidence="2">The sequence shown here is derived from an EMBL/GenBank/DDBJ whole genome shotgun (WGS) entry which is preliminary data.</text>
</comment>
<keyword evidence="1" id="KW-0472">Membrane</keyword>
<feature type="transmembrane region" description="Helical" evidence="1">
    <location>
        <begin position="16"/>
        <end position="36"/>
    </location>
</feature>
<accession>A0A0G1LIV3</accession>
<keyword evidence="1" id="KW-0812">Transmembrane</keyword>
<sequence>MQDVYNKLVESQKTNLIKFGAILMALAVLGLVFWYYSARKKAPEPVKTAEDAIKAISAPAIDVKSNPIKGKVPELNPIDRANPFKDTYKNPFE</sequence>
<gene>
    <name evidence="2" type="ORF">UW53_C0008G0007</name>
</gene>
<name>A0A0G1LIV3_9BACT</name>
<protein>
    <submittedName>
        <fullName evidence="2">Uncharacterized protein</fullName>
    </submittedName>
</protein>
<dbReference type="EMBL" id="LCIR01000008">
    <property type="protein sequence ID" value="KKT59724.1"/>
    <property type="molecule type" value="Genomic_DNA"/>
</dbReference>
<proteinExistence type="predicted"/>
<keyword evidence="1" id="KW-1133">Transmembrane helix</keyword>
<dbReference type="Proteomes" id="UP000034087">
    <property type="component" value="Unassembled WGS sequence"/>
</dbReference>